<comment type="caution">
    <text evidence="20">The sequence shown here is derived from an EMBL/GenBank/DDBJ whole genome shotgun (WGS) entry which is preliminary data.</text>
</comment>
<dbReference type="GO" id="GO:0015379">
    <property type="term" value="F:potassium:chloride symporter activity"/>
    <property type="evidence" value="ECO:0007669"/>
    <property type="project" value="InterPro"/>
</dbReference>
<keyword evidence="9 17" id="KW-1133">Transmembrane helix</keyword>
<dbReference type="GO" id="GO:0005886">
    <property type="term" value="C:plasma membrane"/>
    <property type="evidence" value="ECO:0007669"/>
    <property type="project" value="UniProtKB-SubCell"/>
</dbReference>
<dbReference type="GO" id="GO:0055064">
    <property type="term" value="P:chloride ion homeostasis"/>
    <property type="evidence" value="ECO:0007669"/>
    <property type="project" value="TreeGrafter"/>
</dbReference>
<evidence type="ECO:0000256" key="7">
    <source>
        <dbReference type="ARBA" id="ARBA00022847"/>
    </source>
</evidence>
<dbReference type="GO" id="GO:0045202">
    <property type="term" value="C:synapse"/>
    <property type="evidence" value="ECO:0007669"/>
    <property type="project" value="GOC"/>
</dbReference>
<dbReference type="GO" id="GO:0006884">
    <property type="term" value="P:cell volume homeostasis"/>
    <property type="evidence" value="ECO:0007669"/>
    <property type="project" value="TreeGrafter"/>
</dbReference>
<dbReference type="GO" id="GO:0007268">
    <property type="term" value="P:chemical synaptic transmission"/>
    <property type="evidence" value="ECO:0007669"/>
    <property type="project" value="TreeGrafter"/>
</dbReference>
<feature type="domain" description="Amino acid permease/ SLC12A" evidence="18">
    <location>
        <begin position="419"/>
        <end position="704"/>
    </location>
</feature>
<dbReference type="Pfam" id="PF03522">
    <property type="entry name" value="SLC12"/>
    <property type="match status" value="2"/>
</dbReference>
<keyword evidence="12" id="KW-0325">Glycoprotein</keyword>
<keyword evidence="4" id="KW-0633">Potassium transport</keyword>
<feature type="transmembrane region" description="Helical" evidence="17">
    <location>
        <begin position="128"/>
        <end position="150"/>
    </location>
</feature>
<evidence type="ECO:0000259" key="18">
    <source>
        <dbReference type="Pfam" id="PF00324"/>
    </source>
</evidence>
<evidence type="ECO:0000256" key="14">
    <source>
        <dbReference type="ARBA" id="ARBA00046331"/>
    </source>
</evidence>
<keyword evidence="13" id="KW-0868">Chloride</keyword>
<feature type="transmembrane region" description="Helical" evidence="17">
    <location>
        <begin position="622"/>
        <end position="639"/>
    </location>
</feature>
<sequence length="1095" mass="122300">MPHFTVVPVDNNSHSNYDSLEGINCVDYRDTGQDGYPGHGDTVSSDGHGNHKEDVPFLNNTDSAAKRNDYYDKNLALFEEELDIRPKVSSLLSRLVNYTNITQGAKEHEEAESADASKRKMPKSPNMGTLMGVYLPCLQNIFGVILFLRLTWIVGTAGVVQSFLIVFMCCSCTMLTAISMSAIATNGVVPAGGAYFMISRSLGPEFGGAVGLCFYLGTTFAAAMYILGAIEIFLKYLVPQAAIFHVTDVHADNSFMLNNMRVYGSICLSLMAVVVFVGVKYVNKFASLFLTCVIISIVSIYAGAVKSIFQPPEFPICMLGNRTLARDLFDVCAKTVVEGNETIPSKLWRNFCSSENGSSFHCDEYFAQNNVTEIQGIPGLASGIIRENMWGDYMEKGQILEKPSLPSEDVHGSMESFRYYVSADIATCFTLLVGIFFPSATGIMAGSNRSGDLRDAQKSIPVGTILAISTTSLVYFSSVVLFGACIEGVVLRDKFGDAVNKNLVVGTLSWPSPWVIVIGSFFSTVGAGLQSLTGAPRLLQAIAKDNIIPFLRVFGHGKANGEPTWALLLTALIAELGILIASLDMVAPILSMFFLMCYLFVNLACAVQTLLRTPNWRPRFKYYHWALSFLGMSMCLALMFISSWYYAIVAMCIAGMIYKYIEYQGAEKEWGDGIRGLSLSAARYALLRLEAGPPHTKNWRPQLLVLLKLDEDLHVKYPRMLTFASQLKAGKGLTIVGSVIQGNFLDSYGEAQASEQTIKNMMEIEKVKGFCQVVVASKVREGIAHLIQSCGLGGMKHNTVVMGWPYGWRQSEDPRAWKTFINTVRCTTAAHLALMVPKNVSFYPSNYERFTDGHIDVWWIVHDGGMLMLLPFLLKQHKVWRKCKMRIFTVAQMDDNSIQMKKDLATFLYQLRLEAEVEVVEMHDSDISAYTYERTLMMEQRSQMLRQMRLSTAERNREAQLVKDRHSLVRMGSLYSDEEEETLDILPEKIQMTWTKDKLDTEKRNRNNAPENFRELISLKPDQSNVRRMHTAVKLNEVIVNKSHDARLVLLNMPGPPRNPDGDENYMEFLEVLTEGLERVLLVRGGGREVITIYS</sequence>
<feature type="transmembrane region" description="Helical" evidence="17">
    <location>
        <begin position="286"/>
        <end position="304"/>
    </location>
</feature>
<evidence type="ECO:0000256" key="15">
    <source>
        <dbReference type="ARBA" id="ARBA00047825"/>
    </source>
</evidence>
<dbReference type="GO" id="GO:1990573">
    <property type="term" value="P:potassium ion import across plasma membrane"/>
    <property type="evidence" value="ECO:0007669"/>
    <property type="project" value="TreeGrafter"/>
</dbReference>
<dbReference type="GO" id="GO:0055075">
    <property type="term" value="P:potassium ion homeostasis"/>
    <property type="evidence" value="ECO:0007669"/>
    <property type="project" value="TreeGrafter"/>
</dbReference>
<protein>
    <recommendedName>
        <fullName evidence="22">Solute carrier family 12 member 4</fullName>
    </recommendedName>
</protein>
<reference evidence="20 21" key="1">
    <citation type="submission" date="2021-06" db="EMBL/GenBank/DDBJ databases">
        <title>Chromosome-level genome assembly of the red-tail catfish (Hemibagrus wyckioides).</title>
        <authorList>
            <person name="Shao F."/>
        </authorList>
    </citation>
    <scope>NUCLEOTIDE SEQUENCE [LARGE SCALE GENOMIC DNA]</scope>
    <source>
        <strain evidence="20">EC202008001</strain>
        <tissue evidence="20">Blood</tissue>
    </source>
</reference>
<evidence type="ECO:0000256" key="10">
    <source>
        <dbReference type="ARBA" id="ARBA00023065"/>
    </source>
</evidence>
<evidence type="ECO:0000256" key="11">
    <source>
        <dbReference type="ARBA" id="ARBA00023136"/>
    </source>
</evidence>
<feature type="transmembrane region" description="Helical" evidence="17">
    <location>
        <begin position="589"/>
        <end position="610"/>
    </location>
</feature>
<dbReference type="EMBL" id="JAHKSW010000027">
    <property type="protein sequence ID" value="KAG7315104.1"/>
    <property type="molecule type" value="Genomic_DNA"/>
</dbReference>
<dbReference type="InterPro" id="IPR004842">
    <property type="entry name" value="SLC12A_fam"/>
</dbReference>
<evidence type="ECO:0000256" key="17">
    <source>
        <dbReference type="SAM" id="Phobius"/>
    </source>
</evidence>
<keyword evidence="2" id="KW-0813">Transport</keyword>
<keyword evidence="10" id="KW-0406">Ion transport</keyword>
<feature type="transmembrane region" description="Helical" evidence="17">
    <location>
        <begin position="162"/>
        <end position="185"/>
    </location>
</feature>
<dbReference type="InterPro" id="IPR000622">
    <property type="entry name" value="KCC1"/>
</dbReference>
<dbReference type="NCBIfam" id="TIGR00930">
    <property type="entry name" value="2a30"/>
    <property type="match status" value="1"/>
</dbReference>
<keyword evidence="7" id="KW-0769">Symport</keyword>
<feature type="transmembrane region" description="Helical" evidence="17">
    <location>
        <begin position="206"/>
        <end position="227"/>
    </location>
</feature>
<evidence type="ECO:0000256" key="4">
    <source>
        <dbReference type="ARBA" id="ARBA00022538"/>
    </source>
</evidence>
<feature type="domain" description="Amino acid permease/ SLC12A" evidence="18">
    <location>
        <begin position="133"/>
        <end position="304"/>
    </location>
</feature>
<dbReference type="OrthoDB" id="2020542at2759"/>
<evidence type="ECO:0000256" key="3">
    <source>
        <dbReference type="ARBA" id="ARBA00022475"/>
    </source>
</evidence>
<evidence type="ECO:0000256" key="9">
    <source>
        <dbReference type="ARBA" id="ARBA00022989"/>
    </source>
</evidence>
<dbReference type="FunFam" id="1.20.1740.10:FF:000040">
    <property type="entry name" value="Solute carrier family 12 member 6"/>
    <property type="match status" value="1"/>
</dbReference>
<dbReference type="Proteomes" id="UP000824219">
    <property type="component" value="Linkage Group LG27"/>
</dbReference>
<dbReference type="Pfam" id="PF00324">
    <property type="entry name" value="AA_permease"/>
    <property type="match status" value="2"/>
</dbReference>
<dbReference type="PANTHER" id="PTHR11827">
    <property type="entry name" value="SOLUTE CARRIER FAMILY 12, CATION COTRANSPORTERS"/>
    <property type="match status" value="1"/>
</dbReference>
<feature type="domain" description="SLC12A transporter C-terminal" evidence="19">
    <location>
        <begin position="851"/>
        <end position="1095"/>
    </location>
</feature>
<evidence type="ECO:0000256" key="5">
    <source>
        <dbReference type="ARBA" id="ARBA00022553"/>
    </source>
</evidence>
<dbReference type="PANTHER" id="PTHR11827:SF46">
    <property type="entry name" value="SOLUTE CARRIER FAMILY 12 MEMBER 4"/>
    <property type="match status" value="1"/>
</dbReference>
<gene>
    <name evidence="20" type="ORF">KOW79_021192</name>
</gene>
<keyword evidence="8" id="KW-0630">Potassium</keyword>
<keyword evidence="5" id="KW-0597">Phosphoprotein</keyword>
<organism evidence="20 21">
    <name type="scientific">Hemibagrus wyckioides</name>
    <dbReference type="NCBI Taxonomy" id="337641"/>
    <lineage>
        <taxon>Eukaryota</taxon>
        <taxon>Metazoa</taxon>
        <taxon>Chordata</taxon>
        <taxon>Craniata</taxon>
        <taxon>Vertebrata</taxon>
        <taxon>Euteleostomi</taxon>
        <taxon>Actinopterygii</taxon>
        <taxon>Neopterygii</taxon>
        <taxon>Teleostei</taxon>
        <taxon>Ostariophysi</taxon>
        <taxon>Siluriformes</taxon>
        <taxon>Bagridae</taxon>
        <taxon>Hemibagrus</taxon>
    </lineage>
</organism>
<dbReference type="Gene3D" id="1.20.1740.10">
    <property type="entry name" value="Amino acid/polyamine transporter I"/>
    <property type="match status" value="1"/>
</dbReference>
<evidence type="ECO:0000313" key="21">
    <source>
        <dbReference type="Proteomes" id="UP000824219"/>
    </source>
</evidence>
<comment type="similarity">
    <text evidence="14">Belongs to the SLC12A transporter family. K/Cl co-transporter subfamily.</text>
</comment>
<feature type="transmembrane region" description="Helical" evidence="17">
    <location>
        <begin position="511"/>
        <end position="529"/>
    </location>
</feature>
<evidence type="ECO:0000256" key="1">
    <source>
        <dbReference type="ARBA" id="ARBA00004651"/>
    </source>
</evidence>
<dbReference type="FunFam" id="1.20.1740.10:FF:000049">
    <property type="entry name" value="Solute carrier family 12 (potassium/chloride transporter), member 4"/>
    <property type="match status" value="1"/>
</dbReference>
<accession>A0A9D3N5E0</accession>
<dbReference type="PRINTS" id="PR01082">
    <property type="entry name" value="KCLTRNSPORT1"/>
</dbReference>
<evidence type="ECO:0000256" key="6">
    <source>
        <dbReference type="ARBA" id="ARBA00022692"/>
    </source>
</evidence>
<feature type="transmembrane region" description="Helical" evidence="17">
    <location>
        <begin position="262"/>
        <end position="279"/>
    </location>
</feature>
<comment type="catalytic activity">
    <reaction evidence="15">
        <text>K(+)(in) + chloride(in) = K(+)(out) + chloride(out)</text>
        <dbReference type="Rhea" id="RHEA:72427"/>
        <dbReference type="ChEBI" id="CHEBI:17996"/>
        <dbReference type="ChEBI" id="CHEBI:29103"/>
    </reaction>
</comment>
<evidence type="ECO:0000259" key="19">
    <source>
        <dbReference type="Pfam" id="PF03522"/>
    </source>
</evidence>
<dbReference type="PRINTS" id="PR01081">
    <property type="entry name" value="KCLTRNSPORT"/>
</dbReference>
<comment type="subcellular location">
    <subcellularLocation>
        <location evidence="1">Cell membrane</location>
        <topology evidence="1">Multi-pass membrane protein</topology>
    </subcellularLocation>
</comment>
<evidence type="ECO:0000256" key="8">
    <source>
        <dbReference type="ARBA" id="ARBA00022958"/>
    </source>
</evidence>
<keyword evidence="3" id="KW-1003">Cell membrane</keyword>
<evidence type="ECO:0000256" key="13">
    <source>
        <dbReference type="ARBA" id="ARBA00023214"/>
    </source>
</evidence>
<feature type="transmembrane region" description="Helical" evidence="17">
    <location>
        <begin position="419"/>
        <end position="444"/>
    </location>
</feature>
<dbReference type="AlphaFoldDB" id="A0A9D3N5E0"/>
<feature type="domain" description="SLC12A transporter C-terminal" evidence="19">
    <location>
        <begin position="718"/>
        <end position="836"/>
    </location>
</feature>
<name>A0A9D3N5E0_9TELE</name>
<evidence type="ECO:0000256" key="2">
    <source>
        <dbReference type="ARBA" id="ARBA00022448"/>
    </source>
</evidence>
<dbReference type="InterPro" id="IPR000076">
    <property type="entry name" value="KCL_cotranspt"/>
</dbReference>
<evidence type="ECO:0000313" key="20">
    <source>
        <dbReference type="EMBL" id="KAG7315104.1"/>
    </source>
</evidence>
<evidence type="ECO:0000256" key="16">
    <source>
        <dbReference type="SAM" id="MobiDB-lite"/>
    </source>
</evidence>
<evidence type="ECO:0008006" key="22">
    <source>
        <dbReference type="Google" id="ProtNLM"/>
    </source>
</evidence>
<evidence type="ECO:0000256" key="12">
    <source>
        <dbReference type="ARBA" id="ARBA00023180"/>
    </source>
</evidence>
<feature type="transmembrane region" description="Helical" evidence="17">
    <location>
        <begin position="465"/>
        <end position="491"/>
    </location>
</feature>
<feature type="region of interest" description="Disordered" evidence="16">
    <location>
        <begin position="31"/>
        <end position="59"/>
    </location>
</feature>
<proteinExistence type="inferred from homology"/>
<dbReference type="InterPro" id="IPR004841">
    <property type="entry name" value="AA-permease/SLC12A_dom"/>
</dbReference>
<keyword evidence="21" id="KW-1185">Reference proteome</keyword>
<keyword evidence="6 17" id="KW-0812">Transmembrane</keyword>
<dbReference type="InterPro" id="IPR018491">
    <property type="entry name" value="SLC12_C"/>
</dbReference>
<keyword evidence="11 17" id="KW-0472">Membrane</keyword>